<dbReference type="PANTHER" id="PTHR31595">
    <property type="entry name" value="LONG-CHAIN-ALCOHOL O-FATTY-ACYLTRANSFERASE 3-RELATED"/>
    <property type="match status" value="1"/>
</dbReference>
<evidence type="ECO:0000256" key="5">
    <source>
        <dbReference type="ARBA" id="ARBA00022692"/>
    </source>
</evidence>
<evidence type="ECO:0000256" key="6">
    <source>
        <dbReference type="ARBA" id="ARBA00022989"/>
    </source>
</evidence>
<dbReference type="Pfam" id="PF13813">
    <property type="entry name" value="MBOAT_2"/>
    <property type="match status" value="1"/>
</dbReference>
<sequence>MAISYSFSLLLLFHFFKAPQRERIHQKIILVVYCCLVFLMVELLMSFSSALVRVLVGLELEPASDEPYLATSLQDFWGRRWNLMVTNILRHTVYKPVSSALAAVIGSQWAPLPAVLASFVVSGLMHELCLYYLTRATPTWDMTWFFVLHGVCVVVEMGLKEGVNRQVAAALGRVWATNSWVRDGHRYLAILSTTNDDRCRCENHRRVSTFYGVYEKKYEIKGFYRLKADTIFYTAVKLFSQLFIQL</sequence>
<comment type="pathway">
    <text evidence="2">Secondary metabolite biosynthesis.</text>
</comment>
<feature type="domain" description="Wax synthase" evidence="11">
    <location>
        <begin position="61"/>
        <end position="147"/>
    </location>
</feature>
<protein>
    <recommendedName>
        <fullName evidence="11">Wax synthase domain-containing protein</fullName>
    </recommendedName>
</protein>
<keyword evidence="5 10" id="KW-0812">Transmembrane</keyword>
<keyword evidence="7" id="KW-0443">Lipid metabolism</keyword>
<name>A0A5J5A7F3_9ASTE</name>
<accession>A0A5J5A7F3</accession>
<keyword evidence="6 10" id="KW-1133">Transmembrane helix</keyword>
<dbReference type="GO" id="GO:0008374">
    <property type="term" value="F:O-acyltransferase activity"/>
    <property type="evidence" value="ECO:0007669"/>
    <property type="project" value="InterPro"/>
</dbReference>
<comment type="subcellular location">
    <subcellularLocation>
        <location evidence="1">Membrane</location>
        <topology evidence="1">Multi-pass membrane protein</topology>
    </subcellularLocation>
</comment>
<dbReference type="InterPro" id="IPR032805">
    <property type="entry name" value="Wax_synthase_dom"/>
</dbReference>
<dbReference type="AlphaFoldDB" id="A0A5J5A7F3"/>
<dbReference type="OrthoDB" id="1077582at2759"/>
<dbReference type="PANTHER" id="PTHR31595:SF57">
    <property type="entry name" value="OS04G0481900 PROTEIN"/>
    <property type="match status" value="1"/>
</dbReference>
<comment type="similarity">
    <text evidence="3">Belongs to the wax synthase family.</text>
</comment>
<evidence type="ECO:0000256" key="9">
    <source>
        <dbReference type="ARBA" id="ARBA00023315"/>
    </source>
</evidence>
<keyword evidence="8 10" id="KW-0472">Membrane</keyword>
<keyword evidence="9" id="KW-0012">Acyltransferase</keyword>
<evidence type="ECO:0000256" key="4">
    <source>
        <dbReference type="ARBA" id="ARBA00022679"/>
    </source>
</evidence>
<dbReference type="EMBL" id="CM018046">
    <property type="protein sequence ID" value="KAA8527025.1"/>
    <property type="molecule type" value="Genomic_DNA"/>
</dbReference>
<dbReference type="GO" id="GO:0006629">
    <property type="term" value="P:lipid metabolic process"/>
    <property type="evidence" value="ECO:0007669"/>
    <property type="project" value="UniProtKB-KW"/>
</dbReference>
<keyword evidence="13" id="KW-1185">Reference proteome</keyword>
<reference evidence="12 13" key="1">
    <citation type="submission" date="2019-09" db="EMBL/GenBank/DDBJ databases">
        <title>A chromosome-level genome assembly of the Chinese tupelo Nyssa sinensis.</title>
        <authorList>
            <person name="Yang X."/>
            <person name="Kang M."/>
            <person name="Yang Y."/>
            <person name="Xiong H."/>
            <person name="Wang M."/>
            <person name="Zhang Z."/>
            <person name="Wang Z."/>
            <person name="Wu H."/>
            <person name="Ma T."/>
            <person name="Liu J."/>
            <person name="Xi Z."/>
        </authorList>
    </citation>
    <scope>NUCLEOTIDE SEQUENCE [LARGE SCALE GENOMIC DNA]</scope>
    <source>
        <strain evidence="12">J267</strain>
        <tissue evidence="12">Leaf</tissue>
    </source>
</reference>
<dbReference type="InterPro" id="IPR044851">
    <property type="entry name" value="Wax_synthase"/>
</dbReference>
<evidence type="ECO:0000259" key="11">
    <source>
        <dbReference type="Pfam" id="PF13813"/>
    </source>
</evidence>
<dbReference type="Proteomes" id="UP000325577">
    <property type="component" value="Linkage Group LG3"/>
</dbReference>
<evidence type="ECO:0000256" key="10">
    <source>
        <dbReference type="SAM" id="Phobius"/>
    </source>
</evidence>
<gene>
    <name evidence="12" type="ORF">F0562_008746</name>
</gene>
<evidence type="ECO:0000313" key="12">
    <source>
        <dbReference type="EMBL" id="KAA8527025.1"/>
    </source>
</evidence>
<evidence type="ECO:0000313" key="13">
    <source>
        <dbReference type="Proteomes" id="UP000325577"/>
    </source>
</evidence>
<evidence type="ECO:0000256" key="1">
    <source>
        <dbReference type="ARBA" id="ARBA00004141"/>
    </source>
</evidence>
<evidence type="ECO:0000256" key="7">
    <source>
        <dbReference type="ARBA" id="ARBA00023098"/>
    </source>
</evidence>
<organism evidence="12 13">
    <name type="scientific">Nyssa sinensis</name>
    <dbReference type="NCBI Taxonomy" id="561372"/>
    <lineage>
        <taxon>Eukaryota</taxon>
        <taxon>Viridiplantae</taxon>
        <taxon>Streptophyta</taxon>
        <taxon>Embryophyta</taxon>
        <taxon>Tracheophyta</taxon>
        <taxon>Spermatophyta</taxon>
        <taxon>Magnoliopsida</taxon>
        <taxon>eudicotyledons</taxon>
        <taxon>Gunneridae</taxon>
        <taxon>Pentapetalae</taxon>
        <taxon>asterids</taxon>
        <taxon>Cornales</taxon>
        <taxon>Nyssaceae</taxon>
        <taxon>Nyssa</taxon>
    </lineage>
</organism>
<proteinExistence type="inferred from homology"/>
<evidence type="ECO:0000256" key="8">
    <source>
        <dbReference type="ARBA" id="ARBA00023136"/>
    </source>
</evidence>
<evidence type="ECO:0000256" key="2">
    <source>
        <dbReference type="ARBA" id="ARBA00005179"/>
    </source>
</evidence>
<keyword evidence="4" id="KW-0808">Transferase</keyword>
<evidence type="ECO:0000256" key="3">
    <source>
        <dbReference type="ARBA" id="ARBA00007282"/>
    </source>
</evidence>
<feature type="transmembrane region" description="Helical" evidence="10">
    <location>
        <begin position="27"/>
        <end position="45"/>
    </location>
</feature>
<dbReference type="GO" id="GO:0016020">
    <property type="term" value="C:membrane"/>
    <property type="evidence" value="ECO:0007669"/>
    <property type="project" value="UniProtKB-SubCell"/>
</dbReference>